<dbReference type="Pfam" id="PF01636">
    <property type="entry name" value="APH"/>
    <property type="match status" value="1"/>
</dbReference>
<evidence type="ECO:0000259" key="1">
    <source>
        <dbReference type="Pfam" id="PF01636"/>
    </source>
</evidence>
<dbReference type="RefSeq" id="WP_184361520.1">
    <property type="nucleotide sequence ID" value="NZ_BAAAKM010000010.1"/>
</dbReference>
<feature type="domain" description="Aminoglycoside phosphotransferase" evidence="1">
    <location>
        <begin position="41"/>
        <end position="277"/>
    </location>
</feature>
<proteinExistence type="predicted"/>
<name>A0A840WBL0_9ACTN</name>
<dbReference type="EMBL" id="JACHDO010000001">
    <property type="protein sequence ID" value="MBB5489425.1"/>
    <property type="molecule type" value="Genomic_DNA"/>
</dbReference>
<dbReference type="Gene3D" id="1.20.58.840">
    <property type="match status" value="1"/>
</dbReference>
<organism evidence="2 3">
    <name type="scientific">Nocardiopsis metallicus</name>
    <dbReference type="NCBI Taxonomy" id="179819"/>
    <lineage>
        <taxon>Bacteria</taxon>
        <taxon>Bacillati</taxon>
        <taxon>Actinomycetota</taxon>
        <taxon>Actinomycetes</taxon>
        <taxon>Streptosporangiales</taxon>
        <taxon>Nocardiopsidaceae</taxon>
        <taxon>Nocardiopsis</taxon>
    </lineage>
</organism>
<dbReference type="GO" id="GO:0016740">
    <property type="term" value="F:transferase activity"/>
    <property type="evidence" value="ECO:0007669"/>
    <property type="project" value="UniProtKB-KW"/>
</dbReference>
<dbReference type="SUPFAM" id="SSF56112">
    <property type="entry name" value="Protein kinase-like (PK-like)"/>
    <property type="match status" value="1"/>
</dbReference>
<protein>
    <submittedName>
        <fullName evidence="2">Spectinomycin phosphotransferase</fullName>
    </submittedName>
</protein>
<dbReference type="Gene3D" id="1.10.510.10">
    <property type="entry name" value="Transferase(Phosphotransferase) domain 1"/>
    <property type="match status" value="1"/>
</dbReference>
<accession>A0A840WBL0</accession>
<dbReference type="AlphaFoldDB" id="A0A840WBL0"/>
<gene>
    <name evidence="2" type="ORF">HNR07_000562</name>
</gene>
<keyword evidence="3" id="KW-1185">Reference proteome</keyword>
<dbReference type="InterPro" id="IPR011009">
    <property type="entry name" value="Kinase-like_dom_sf"/>
</dbReference>
<dbReference type="InterPro" id="IPR002575">
    <property type="entry name" value="Aminoglycoside_PTrfase"/>
</dbReference>
<evidence type="ECO:0000313" key="3">
    <source>
        <dbReference type="Proteomes" id="UP000579647"/>
    </source>
</evidence>
<comment type="caution">
    <text evidence="2">The sequence shown here is derived from an EMBL/GenBank/DDBJ whole genome shotgun (WGS) entry which is preliminary data.</text>
</comment>
<keyword evidence="2" id="KW-0808">Transferase</keyword>
<dbReference type="Gene3D" id="3.30.200.20">
    <property type="entry name" value="Phosphorylase Kinase, domain 1"/>
    <property type="match status" value="1"/>
</dbReference>
<evidence type="ECO:0000313" key="2">
    <source>
        <dbReference type="EMBL" id="MBB5489425.1"/>
    </source>
</evidence>
<dbReference type="Proteomes" id="UP000579647">
    <property type="component" value="Unassembled WGS sequence"/>
</dbReference>
<sequence length="324" mass="35519">MRDRPVDLDEQQIQSALTDWGVHAAVLSHVPLGFGDHHWSATDTSGRRWFLTLADLEHKAFLGADPDTVLHRLGAAMDTTAHLHDEGGLGFVVAPLRSAGGETVQRIGERYALSVFPYTNGTPGAFGQTLSSERRAQVLDALARLHGRTPPRTIRATPPELAGAERLAELTADPEKVGDQGPFAALTAELLAGQRTVLLGRLAEFGRRAAEADTSRAVTTHGEPHPGNLLWREAGPLLVDWDTVGLAVPERDLWLVTDDPDELARYAEATGHVPDPALLALYRLRWDLQDVVEFVDWFAAPHRRGPDTEQAWRDLGTILHRLGR</sequence>
<reference evidence="2 3" key="1">
    <citation type="submission" date="2020-08" db="EMBL/GenBank/DDBJ databases">
        <title>Sequencing the genomes of 1000 actinobacteria strains.</title>
        <authorList>
            <person name="Klenk H.-P."/>
        </authorList>
    </citation>
    <scope>NUCLEOTIDE SEQUENCE [LARGE SCALE GENOMIC DNA]</scope>
    <source>
        <strain evidence="2 3">DSM 44598</strain>
    </source>
</reference>